<feature type="compositionally biased region" description="Low complexity" evidence="6">
    <location>
        <begin position="41"/>
        <end position="50"/>
    </location>
</feature>
<feature type="region of interest" description="Disordered" evidence="6">
    <location>
        <begin position="1"/>
        <end position="91"/>
    </location>
</feature>
<keyword evidence="4" id="KW-0804">Transcription</keyword>
<dbReference type="CDD" id="cd00590">
    <property type="entry name" value="RRM_SF"/>
    <property type="match status" value="1"/>
</dbReference>
<keyword evidence="3" id="KW-0238">DNA-binding</keyword>
<dbReference type="InterPro" id="IPR002100">
    <property type="entry name" value="TF_MADSbox"/>
</dbReference>
<dbReference type="GO" id="GO:0003677">
    <property type="term" value="F:DNA binding"/>
    <property type="evidence" value="ECO:0007669"/>
    <property type="project" value="UniProtKB-KW"/>
</dbReference>
<dbReference type="SUPFAM" id="SSF55455">
    <property type="entry name" value="SRF-like"/>
    <property type="match status" value="1"/>
</dbReference>
<evidence type="ECO:0000313" key="9">
    <source>
        <dbReference type="Proteomes" id="UP000325081"/>
    </source>
</evidence>
<keyword evidence="9" id="KW-1185">Reference proteome</keyword>
<feature type="domain" description="MADS-box" evidence="7">
    <location>
        <begin position="176"/>
        <end position="224"/>
    </location>
</feature>
<keyword evidence="2" id="KW-0805">Transcription regulation</keyword>
<dbReference type="Proteomes" id="UP000325081">
    <property type="component" value="Unassembled WGS sequence"/>
</dbReference>
<proteinExistence type="predicted"/>
<dbReference type="Pfam" id="PF00319">
    <property type="entry name" value="SRF-TF"/>
    <property type="match status" value="1"/>
</dbReference>
<protein>
    <submittedName>
        <fullName evidence="8">MADS-box transcription factor family protein</fullName>
    </submittedName>
</protein>
<sequence length="543" mass="59474">MDPNRTGELNNSPQRDANQEDDEFFSNLVMEFDFDKEPEWQEWNSQQQNEMVPTSDIQPQSMQPPSAAESSGATATLDPNGTGGLFPASGGQESVFATASRAGESGGSQDVLFDELLDDNQLLGHDCHLHGANAGDLGNKDDSLFLGLEQYQPQSPSAAEFETLPHVPPVNQGPTDRKGARLMQFIPDGKCRLKTFQRRKMTLEKNGRDLSTFCGVDIAMVVFGPEKAGPEIWPSKADGVIDFYILARAQNKNKSYDMADFLLEKALQAEDQLRKEREKRRLARYPIPGGEDWYNSREEIGQFLAAKIEAVKAKMIKDSVEAMKGKKKIWATQPHFVANLPSSAISEPGTSARGETSSPASVHVHLTGNMNIHSIYVYFSSLGTISEFFLYRPSENGVFTRLNITYLSADALKLALVKQDGHIHGQSLNWHDVNSCSDGSTPTNPLDSDFLNSGRTAAGGAPETPASGIVHVEITAITDLNSILVYFSAFGAMLDLTLYKPGENCCFRSAVINYVSPHSSQRVISMGSGRLIDGTWQARVLIG</sequence>
<evidence type="ECO:0000256" key="6">
    <source>
        <dbReference type="SAM" id="MobiDB-lite"/>
    </source>
</evidence>
<feature type="compositionally biased region" description="Polar residues" evidence="6">
    <location>
        <begin position="51"/>
        <end position="79"/>
    </location>
</feature>
<evidence type="ECO:0000256" key="4">
    <source>
        <dbReference type="ARBA" id="ARBA00023163"/>
    </source>
</evidence>
<feature type="compositionally biased region" description="Polar residues" evidence="6">
    <location>
        <begin position="7"/>
        <end position="16"/>
    </location>
</feature>
<dbReference type="AlphaFoldDB" id="A0A5A7PFA3"/>
<evidence type="ECO:0000256" key="5">
    <source>
        <dbReference type="ARBA" id="ARBA00023242"/>
    </source>
</evidence>
<evidence type="ECO:0000256" key="2">
    <source>
        <dbReference type="ARBA" id="ARBA00023015"/>
    </source>
</evidence>
<name>A0A5A7PFA3_STRAF</name>
<comment type="caution">
    <text evidence="8">The sequence shown here is derived from an EMBL/GenBank/DDBJ whole genome shotgun (WGS) entry which is preliminary data.</text>
</comment>
<gene>
    <name evidence="8" type="ORF">STAS_07424</name>
</gene>
<dbReference type="GO" id="GO:0046983">
    <property type="term" value="F:protein dimerization activity"/>
    <property type="evidence" value="ECO:0007669"/>
    <property type="project" value="InterPro"/>
</dbReference>
<accession>A0A5A7PFA3</accession>
<comment type="subcellular location">
    <subcellularLocation>
        <location evidence="1">Nucleus</location>
    </subcellularLocation>
</comment>
<organism evidence="8 9">
    <name type="scientific">Striga asiatica</name>
    <name type="common">Asiatic witchweed</name>
    <name type="synonym">Buchnera asiatica</name>
    <dbReference type="NCBI Taxonomy" id="4170"/>
    <lineage>
        <taxon>Eukaryota</taxon>
        <taxon>Viridiplantae</taxon>
        <taxon>Streptophyta</taxon>
        <taxon>Embryophyta</taxon>
        <taxon>Tracheophyta</taxon>
        <taxon>Spermatophyta</taxon>
        <taxon>Magnoliopsida</taxon>
        <taxon>eudicotyledons</taxon>
        <taxon>Gunneridae</taxon>
        <taxon>Pentapetalae</taxon>
        <taxon>asterids</taxon>
        <taxon>lamiids</taxon>
        <taxon>Lamiales</taxon>
        <taxon>Orobanchaceae</taxon>
        <taxon>Buchnereae</taxon>
        <taxon>Striga</taxon>
    </lineage>
</organism>
<evidence type="ECO:0000256" key="3">
    <source>
        <dbReference type="ARBA" id="ARBA00023125"/>
    </source>
</evidence>
<dbReference type="Gene3D" id="3.40.1810.10">
    <property type="entry name" value="Transcription factor, MADS-box"/>
    <property type="match status" value="1"/>
</dbReference>
<dbReference type="GO" id="GO:0005634">
    <property type="term" value="C:nucleus"/>
    <property type="evidence" value="ECO:0007669"/>
    <property type="project" value="UniProtKB-SubCell"/>
</dbReference>
<dbReference type="SMART" id="SM00432">
    <property type="entry name" value="MADS"/>
    <property type="match status" value="1"/>
</dbReference>
<evidence type="ECO:0000259" key="7">
    <source>
        <dbReference type="PROSITE" id="PS50066"/>
    </source>
</evidence>
<evidence type="ECO:0000256" key="1">
    <source>
        <dbReference type="ARBA" id="ARBA00004123"/>
    </source>
</evidence>
<dbReference type="EMBL" id="BKCP01004483">
    <property type="protein sequence ID" value="GER31420.1"/>
    <property type="molecule type" value="Genomic_DNA"/>
</dbReference>
<reference evidence="9" key="1">
    <citation type="journal article" date="2019" name="Curr. Biol.">
        <title>Genome Sequence of Striga asiatica Provides Insight into the Evolution of Plant Parasitism.</title>
        <authorList>
            <person name="Yoshida S."/>
            <person name="Kim S."/>
            <person name="Wafula E.K."/>
            <person name="Tanskanen J."/>
            <person name="Kim Y.M."/>
            <person name="Honaas L."/>
            <person name="Yang Z."/>
            <person name="Spallek T."/>
            <person name="Conn C.E."/>
            <person name="Ichihashi Y."/>
            <person name="Cheong K."/>
            <person name="Cui S."/>
            <person name="Der J.P."/>
            <person name="Gundlach H."/>
            <person name="Jiao Y."/>
            <person name="Hori C."/>
            <person name="Ishida J.K."/>
            <person name="Kasahara H."/>
            <person name="Kiba T."/>
            <person name="Kim M.S."/>
            <person name="Koo N."/>
            <person name="Laohavisit A."/>
            <person name="Lee Y.H."/>
            <person name="Lumba S."/>
            <person name="McCourt P."/>
            <person name="Mortimer J.C."/>
            <person name="Mutuku J.M."/>
            <person name="Nomura T."/>
            <person name="Sasaki-Sekimoto Y."/>
            <person name="Seto Y."/>
            <person name="Wang Y."/>
            <person name="Wakatake T."/>
            <person name="Sakakibara H."/>
            <person name="Demura T."/>
            <person name="Yamaguchi S."/>
            <person name="Yoneyama K."/>
            <person name="Manabe R.I."/>
            <person name="Nelson D.C."/>
            <person name="Schulman A.H."/>
            <person name="Timko M.P."/>
            <person name="dePamphilis C.W."/>
            <person name="Choi D."/>
            <person name="Shirasu K."/>
        </authorList>
    </citation>
    <scope>NUCLEOTIDE SEQUENCE [LARGE SCALE GENOMIC DNA]</scope>
    <source>
        <strain evidence="9">cv. UVA1</strain>
    </source>
</reference>
<evidence type="ECO:0000313" key="8">
    <source>
        <dbReference type="EMBL" id="GER31420.1"/>
    </source>
</evidence>
<keyword evidence="5" id="KW-0539">Nucleus</keyword>
<dbReference type="PROSITE" id="PS50066">
    <property type="entry name" value="MADS_BOX_2"/>
    <property type="match status" value="1"/>
</dbReference>
<dbReference type="InterPro" id="IPR036879">
    <property type="entry name" value="TF_MADSbox_sf"/>
</dbReference>